<feature type="transmembrane region" description="Helical" evidence="3">
    <location>
        <begin position="167"/>
        <end position="189"/>
    </location>
</feature>
<keyword evidence="3" id="KW-0472">Membrane</keyword>
<evidence type="ECO:0000313" key="5">
    <source>
        <dbReference type="Proteomes" id="UP000703269"/>
    </source>
</evidence>
<feature type="transmembrane region" description="Helical" evidence="3">
    <location>
        <begin position="283"/>
        <end position="304"/>
    </location>
</feature>
<feature type="transmembrane region" description="Helical" evidence="3">
    <location>
        <begin position="249"/>
        <end position="271"/>
    </location>
</feature>
<comment type="similarity">
    <text evidence="2">Belongs to the major facilitator superfamily. Monocarboxylate porter (TC 2.A.1.13) family.</text>
</comment>
<dbReference type="InterPro" id="IPR036259">
    <property type="entry name" value="MFS_trans_sf"/>
</dbReference>
<dbReference type="GO" id="GO:0022857">
    <property type="term" value="F:transmembrane transporter activity"/>
    <property type="evidence" value="ECO:0007669"/>
    <property type="project" value="InterPro"/>
</dbReference>
<feature type="transmembrane region" description="Helical" evidence="3">
    <location>
        <begin position="422"/>
        <end position="446"/>
    </location>
</feature>
<evidence type="ECO:0000256" key="2">
    <source>
        <dbReference type="ARBA" id="ARBA00006727"/>
    </source>
</evidence>
<comment type="caution">
    <text evidence="4">The sequence shown here is derived from an EMBL/GenBank/DDBJ whole genome shotgun (WGS) entry which is preliminary data.</text>
</comment>
<dbReference type="SUPFAM" id="SSF103473">
    <property type="entry name" value="MFS general substrate transporter"/>
    <property type="match status" value="1"/>
</dbReference>
<feature type="transmembrane region" description="Helical" evidence="3">
    <location>
        <begin position="111"/>
        <end position="129"/>
    </location>
</feature>
<protein>
    <submittedName>
        <fullName evidence="4">MFS general substrate transporter</fullName>
    </submittedName>
</protein>
<sequence>MMETASLSSSTGLDKPGSLADTAAGEAAPVDRAFHAWATLLASATIGLLVWGLPNASGALLAAYFADPRYAGQPHAADRLPLIGTLSTGILYCSGIVIYPLIHWDLRLRRPFVWAGVGVCFLSLLGASFTTNVTILIALQGVAFAIGASLAYCPLISYMSEWWVERIGLANGIIVAGDNTGAVLLPLILPPLIARFGIENTTRIYAVALVVCLLPAAYFVRPRLPERRAHASTKPKRVYHPWMRDRRMWLFLVINVLQGLAFFVPLTWLPTFATALGLSESQASATLTLVNATSVVSALTAGWLSDRCNVWMLAFVSIMLTSVATFTLWGLASFSFAGVLVFSVAYGLTAGGWSSMWYAFVRPISEGDTAVSTTLFGLLLFTRGLGNIASTPIATALQQTRIVALRVDGAPRLGFEVAGGQYAAMVVYASMCFACAAGVAALGWFLERRRGSGRAIADA</sequence>
<feature type="transmembrane region" description="Helical" evidence="3">
    <location>
        <begin position="201"/>
        <end position="220"/>
    </location>
</feature>
<dbReference type="InterPro" id="IPR050327">
    <property type="entry name" value="Proton-linked_MCT"/>
</dbReference>
<feature type="transmembrane region" description="Helical" evidence="3">
    <location>
        <begin position="135"/>
        <end position="155"/>
    </location>
</feature>
<proteinExistence type="inferred from homology"/>
<dbReference type="Proteomes" id="UP000703269">
    <property type="component" value="Unassembled WGS sequence"/>
</dbReference>
<keyword evidence="3" id="KW-0812">Transmembrane</keyword>
<evidence type="ECO:0000256" key="3">
    <source>
        <dbReference type="SAM" id="Phobius"/>
    </source>
</evidence>
<accession>A0A9P3LKR2</accession>
<dbReference type="OrthoDB" id="2213137at2759"/>
<feature type="transmembrane region" description="Helical" evidence="3">
    <location>
        <begin position="80"/>
        <end position="99"/>
    </location>
</feature>
<dbReference type="InterPro" id="IPR011701">
    <property type="entry name" value="MFS"/>
</dbReference>
<evidence type="ECO:0000256" key="1">
    <source>
        <dbReference type="ARBA" id="ARBA00004141"/>
    </source>
</evidence>
<dbReference type="AlphaFoldDB" id="A0A9P3LKR2"/>
<dbReference type="GO" id="GO:0016020">
    <property type="term" value="C:membrane"/>
    <property type="evidence" value="ECO:0007669"/>
    <property type="project" value="UniProtKB-SubCell"/>
</dbReference>
<dbReference type="Pfam" id="PF07690">
    <property type="entry name" value="MFS_1"/>
    <property type="match status" value="1"/>
</dbReference>
<keyword evidence="3" id="KW-1133">Transmembrane helix</keyword>
<dbReference type="EMBL" id="BPQB01000073">
    <property type="protein sequence ID" value="GJE97512.1"/>
    <property type="molecule type" value="Genomic_DNA"/>
</dbReference>
<organism evidence="4 5">
    <name type="scientific">Phanerochaete sordida</name>
    <dbReference type="NCBI Taxonomy" id="48140"/>
    <lineage>
        <taxon>Eukaryota</taxon>
        <taxon>Fungi</taxon>
        <taxon>Dikarya</taxon>
        <taxon>Basidiomycota</taxon>
        <taxon>Agaricomycotina</taxon>
        <taxon>Agaricomycetes</taxon>
        <taxon>Polyporales</taxon>
        <taxon>Phanerochaetaceae</taxon>
        <taxon>Phanerochaete</taxon>
    </lineage>
</organism>
<feature type="transmembrane region" description="Helical" evidence="3">
    <location>
        <begin position="311"/>
        <end position="331"/>
    </location>
</feature>
<feature type="transmembrane region" description="Helical" evidence="3">
    <location>
        <begin position="337"/>
        <end position="358"/>
    </location>
</feature>
<evidence type="ECO:0000313" key="4">
    <source>
        <dbReference type="EMBL" id="GJE97512.1"/>
    </source>
</evidence>
<feature type="transmembrane region" description="Helical" evidence="3">
    <location>
        <begin position="370"/>
        <end position="389"/>
    </location>
</feature>
<comment type="subcellular location">
    <subcellularLocation>
        <location evidence="1">Membrane</location>
        <topology evidence="1">Multi-pass membrane protein</topology>
    </subcellularLocation>
</comment>
<feature type="transmembrane region" description="Helical" evidence="3">
    <location>
        <begin position="40"/>
        <end position="65"/>
    </location>
</feature>
<gene>
    <name evidence="4" type="ORF">PsYK624_137330</name>
</gene>
<name>A0A9P3LKR2_9APHY</name>
<dbReference type="Gene3D" id="1.20.1250.20">
    <property type="entry name" value="MFS general substrate transporter like domains"/>
    <property type="match status" value="1"/>
</dbReference>
<dbReference type="PANTHER" id="PTHR11360">
    <property type="entry name" value="MONOCARBOXYLATE TRANSPORTER"/>
    <property type="match status" value="1"/>
</dbReference>
<dbReference type="PANTHER" id="PTHR11360:SF287">
    <property type="entry name" value="MFS MONOCARBOXYLATE TRANSPORTER"/>
    <property type="match status" value="1"/>
</dbReference>
<reference evidence="4 5" key="1">
    <citation type="submission" date="2021-08" db="EMBL/GenBank/DDBJ databases">
        <title>Draft Genome Sequence of Phanerochaete sordida strain YK-624.</title>
        <authorList>
            <person name="Mori T."/>
            <person name="Dohra H."/>
            <person name="Suzuki T."/>
            <person name="Kawagishi H."/>
            <person name="Hirai H."/>
        </authorList>
    </citation>
    <scope>NUCLEOTIDE SEQUENCE [LARGE SCALE GENOMIC DNA]</scope>
    <source>
        <strain evidence="4 5">YK-624</strain>
    </source>
</reference>
<keyword evidence="5" id="KW-1185">Reference proteome</keyword>